<proteinExistence type="predicted"/>
<keyword evidence="2" id="KW-0812">Transmembrane</keyword>
<dbReference type="Proteomes" id="UP000655868">
    <property type="component" value="Unassembled WGS sequence"/>
</dbReference>
<protein>
    <submittedName>
        <fullName evidence="3">DUF2567 domain-containing protein</fullName>
    </submittedName>
</protein>
<accession>A0A934U5M6</accession>
<evidence type="ECO:0000313" key="4">
    <source>
        <dbReference type="Proteomes" id="UP000655868"/>
    </source>
</evidence>
<dbReference type="AlphaFoldDB" id="A0A934U5M6"/>
<dbReference type="Pfam" id="PF10821">
    <property type="entry name" value="DUF2567"/>
    <property type="match status" value="1"/>
</dbReference>
<feature type="transmembrane region" description="Helical" evidence="2">
    <location>
        <begin position="82"/>
        <end position="103"/>
    </location>
</feature>
<evidence type="ECO:0000256" key="1">
    <source>
        <dbReference type="SAM" id="MobiDB-lite"/>
    </source>
</evidence>
<name>A0A934U5M6_9NOCA</name>
<feature type="region of interest" description="Disordered" evidence="1">
    <location>
        <begin position="187"/>
        <end position="215"/>
    </location>
</feature>
<evidence type="ECO:0000313" key="3">
    <source>
        <dbReference type="EMBL" id="MBJ8341685.1"/>
    </source>
</evidence>
<feature type="transmembrane region" description="Helical" evidence="2">
    <location>
        <begin position="32"/>
        <end position="54"/>
    </location>
</feature>
<organism evidence="3 4">
    <name type="scientific">Antrihabitans stalagmiti</name>
    <dbReference type="NCBI Taxonomy" id="2799499"/>
    <lineage>
        <taxon>Bacteria</taxon>
        <taxon>Bacillati</taxon>
        <taxon>Actinomycetota</taxon>
        <taxon>Actinomycetes</taxon>
        <taxon>Mycobacteriales</taxon>
        <taxon>Nocardiaceae</taxon>
        <taxon>Antrihabitans</taxon>
    </lineage>
</organism>
<feature type="transmembrane region" description="Helical" evidence="2">
    <location>
        <begin position="149"/>
        <end position="179"/>
    </location>
</feature>
<keyword evidence="2" id="KW-1133">Transmembrane helix</keyword>
<reference evidence="3" key="1">
    <citation type="submission" date="2020-12" db="EMBL/GenBank/DDBJ databases">
        <title>Antrihabitans popcorni sp. nov. and Antrihabitans auranticaus sp. nov., isolated from a larva cave.</title>
        <authorList>
            <person name="Lee S.D."/>
            <person name="Kim I.S."/>
        </authorList>
    </citation>
    <scope>NUCLEOTIDE SEQUENCE</scope>
    <source>
        <strain evidence="3">YC3-6</strain>
    </source>
</reference>
<sequence>MFPARRDRLCRSAPAVTAARGPRTDRRSDPTAASLVAIGTVVVSVLGAVVWAFIAPAEHFVVVGPDSGAALTGESAHQFDSLAMFGCIGAVVGVLTAVAGWQLRANRGPVLYLGLLLGSAVGVVAMKYFAEFVATLRFPHVDSPALDQIVAVAPSVGTPVVLLVQPLFASLAVLVLAAMSPRDDLGVARPNTDPSHNVDSDPNEWSSSRNLSTGW</sequence>
<evidence type="ECO:0000256" key="2">
    <source>
        <dbReference type="SAM" id="Phobius"/>
    </source>
</evidence>
<keyword evidence="4" id="KW-1185">Reference proteome</keyword>
<keyword evidence="2" id="KW-0472">Membrane</keyword>
<feature type="transmembrane region" description="Helical" evidence="2">
    <location>
        <begin position="110"/>
        <end position="129"/>
    </location>
</feature>
<gene>
    <name evidence="3" type="ORF">JGU71_22630</name>
</gene>
<comment type="caution">
    <text evidence="3">The sequence shown here is derived from an EMBL/GenBank/DDBJ whole genome shotgun (WGS) entry which is preliminary data.</text>
</comment>
<feature type="compositionally biased region" description="Polar residues" evidence="1">
    <location>
        <begin position="203"/>
        <end position="215"/>
    </location>
</feature>
<dbReference type="EMBL" id="JAEMNV010000008">
    <property type="protein sequence ID" value="MBJ8341685.1"/>
    <property type="molecule type" value="Genomic_DNA"/>
</dbReference>
<dbReference type="InterPro" id="IPR021213">
    <property type="entry name" value="DUF2567"/>
</dbReference>